<name>A0A0C3EG76_9AGAM</name>
<organism evidence="2 3">
    <name type="scientific">Scleroderma citrinum Foug A</name>
    <dbReference type="NCBI Taxonomy" id="1036808"/>
    <lineage>
        <taxon>Eukaryota</taxon>
        <taxon>Fungi</taxon>
        <taxon>Dikarya</taxon>
        <taxon>Basidiomycota</taxon>
        <taxon>Agaricomycotina</taxon>
        <taxon>Agaricomycetes</taxon>
        <taxon>Agaricomycetidae</taxon>
        <taxon>Boletales</taxon>
        <taxon>Sclerodermatineae</taxon>
        <taxon>Sclerodermataceae</taxon>
        <taxon>Scleroderma</taxon>
    </lineage>
</organism>
<evidence type="ECO:0000313" key="2">
    <source>
        <dbReference type="EMBL" id="KIM67319.1"/>
    </source>
</evidence>
<protein>
    <submittedName>
        <fullName evidence="2">Uncharacterized protein</fullName>
    </submittedName>
</protein>
<gene>
    <name evidence="2" type="ORF">SCLCIDRAFT_181338</name>
</gene>
<dbReference type="HOGENOM" id="CLU_1441825_0_0_1"/>
<proteinExistence type="predicted"/>
<dbReference type="AlphaFoldDB" id="A0A0C3EG76"/>
<sequence>MRPKRMSPGRGEALSQMRSHFTHSLPQALHLAGDERHHHRSRNPRHKQRRTGHTSRVIRRRGPAPNDGFRQENSSRLQAHREASCSVAGLSITSFRSIYTLAFITTHLQSPLLHELITKALFIVYSPCIPSNSSPLLFILSCCGRVQAFMYKYPVYTDPFSRRRIQTLEPYFWGETGKDLGYLGLTRQ</sequence>
<accession>A0A0C3EG76</accession>
<keyword evidence="3" id="KW-1185">Reference proteome</keyword>
<feature type="compositionally biased region" description="Basic residues" evidence="1">
    <location>
        <begin position="37"/>
        <end position="62"/>
    </location>
</feature>
<feature type="region of interest" description="Disordered" evidence="1">
    <location>
        <begin position="33"/>
        <end position="76"/>
    </location>
</feature>
<evidence type="ECO:0000313" key="3">
    <source>
        <dbReference type="Proteomes" id="UP000053989"/>
    </source>
</evidence>
<reference evidence="3" key="2">
    <citation type="submission" date="2015-01" db="EMBL/GenBank/DDBJ databases">
        <title>Evolutionary Origins and Diversification of the Mycorrhizal Mutualists.</title>
        <authorList>
            <consortium name="DOE Joint Genome Institute"/>
            <consortium name="Mycorrhizal Genomics Consortium"/>
            <person name="Kohler A."/>
            <person name="Kuo A."/>
            <person name="Nagy L.G."/>
            <person name="Floudas D."/>
            <person name="Copeland A."/>
            <person name="Barry K.W."/>
            <person name="Cichocki N."/>
            <person name="Veneault-Fourrey C."/>
            <person name="LaButti K."/>
            <person name="Lindquist E.A."/>
            <person name="Lipzen A."/>
            <person name="Lundell T."/>
            <person name="Morin E."/>
            <person name="Murat C."/>
            <person name="Riley R."/>
            <person name="Ohm R."/>
            <person name="Sun H."/>
            <person name="Tunlid A."/>
            <person name="Henrissat B."/>
            <person name="Grigoriev I.V."/>
            <person name="Hibbett D.S."/>
            <person name="Martin F."/>
        </authorList>
    </citation>
    <scope>NUCLEOTIDE SEQUENCE [LARGE SCALE GENOMIC DNA]</scope>
    <source>
        <strain evidence="3">Foug A</strain>
    </source>
</reference>
<evidence type="ECO:0000256" key="1">
    <source>
        <dbReference type="SAM" id="MobiDB-lite"/>
    </source>
</evidence>
<dbReference type="Proteomes" id="UP000053989">
    <property type="component" value="Unassembled WGS sequence"/>
</dbReference>
<dbReference type="InParanoid" id="A0A0C3EG76"/>
<dbReference type="EMBL" id="KN822013">
    <property type="protein sequence ID" value="KIM67319.1"/>
    <property type="molecule type" value="Genomic_DNA"/>
</dbReference>
<reference evidence="2 3" key="1">
    <citation type="submission" date="2014-04" db="EMBL/GenBank/DDBJ databases">
        <authorList>
            <consortium name="DOE Joint Genome Institute"/>
            <person name="Kuo A."/>
            <person name="Kohler A."/>
            <person name="Nagy L.G."/>
            <person name="Floudas D."/>
            <person name="Copeland A."/>
            <person name="Barry K.W."/>
            <person name="Cichocki N."/>
            <person name="Veneault-Fourrey C."/>
            <person name="LaButti K."/>
            <person name="Lindquist E.A."/>
            <person name="Lipzen A."/>
            <person name="Lundell T."/>
            <person name="Morin E."/>
            <person name="Murat C."/>
            <person name="Sun H."/>
            <person name="Tunlid A."/>
            <person name="Henrissat B."/>
            <person name="Grigoriev I.V."/>
            <person name="Hibbett D.S."/>
            <person name="Martin F."/>
            <person name="Nordberg H.P."/>
            <person name="Cantor M.N."/>
            <person name="Hua S.X."/>
        </authorList>
    </citation>
    <scope>NUCLEOTIDE SEQUENCE [LARGE SCALE GENOMIC DNA]</scope>
    <source>
        <strain evidence="2 3">Foug A</strain>
    </source>
</reference>